<evidence type="ECO:0000313" key="1">
    <source>
        <dbReference type="EMBL" id="KMZ64829.1"/>
    </source>
</evidence>
<accession>A0A0K9P757</accession>
<gene>
    <name evidence="1" type="ORF">ZOSMA_34G01090</name>
</gene>
<organism evidence="1 2">
    <name type="scientific">Zostera marina</name>
    <name type="common">Eelgrass</name>
    <dbReference type="NCBI Taxonomy" id="29655"/>
    <lineage>
        <taxon>Eukaryota</taxon>
        <taxon>Viridiplantae</taxon>
        <taxon>Streptophyta</taxon>
        <taxon>Embryophyta</taxon>
        <taxon>Tracheophyta</taxon>
        <taxon>Spermatophyta</taxon>
        <taxon>Magnoliopsida</taxon>
        <taxon>Liliopsida</taxon>
        <taxon>Zosteraceae</taxon>
        <taxon>Zostera</taxon>
    </lineage>
</organism>
<dbReference type="AlphaFoldDB" id="A0A0K9P757"/>
<dbReference type="Proteomes" id="UP000036987">
    <property type="component" value="Unassembled WGS sequence"/>
</dbReference>
<name>A0A0K9P757_ZOSMR</name>
<comment type="caution">
    <text evidence="1">The sequence shown here is derived from an EMBL/GenBank/DDBJ whole genome shotgun (WGS) entry which is preliminary data.</text>
</comment>
<sequence length="53" mass="6727">MYVVEPENSIKYYLRKLHMRKRYFEDVSHKQQFFLKDFPVMFVGLYMQKLRFT</sequence>
<proteinExistence type="predicted"/>
<keyword evidence="2" id="KW-1185">Reference proteome</keyword>
<reference evidence="2" key="1">
    <citation type="journal article" date="2016" name="Nature">
        <title>The genome of the seagrass Zostera marina reveals angiosperm adaptation to the sea.</title>
        <authorList>
            <person name="Olsen J.L."/>
            <person name="Rouze P."/>
            <person name="Verhelst B."/>
            <person name="Lin Y.-C."/>
            <person name="Bayer T."/>
            <person name="Collen J."/>
            <person name="Dattolo E."/>
            <person name="De Paoli E."/>
            <person name="Dittami S."/>
            <person name="Maumus F."/>
            <person name="Michel G."/>
            <person name="Kersting A."/>
            <person name="Lauritano C."/>
            <person name="Lohaus R."/>
            <person name="Toepel M."/>
            <person name="Tonon T."/>
            <person name="Vanneste K."/>
            <person name="Amirebrahimi M."/>
            <person name="Brakel J."/>
            <person name="Bostroem C."/>
            <person name="Chovatia M."/>
            <person name="Grimwood J."/>
            <person name="Jenkins J.W."/>
            <person name="Jueterbock A."/>
            <person name="Mraz A."/>
            <person name="Stam W.T."/>
            <person name="Tice H."/>
            <person name="Bornberg-Bauer E."/>
            <person name="Green P.J."/>
            <person name="Pearson G.A."/>
            <person name="Procaccini G."/>
            <person name="Duarte C.M."/>
            <person name="Schmutz J."/>
            <person name="Reusch T.B.H."/>
            <person name="Van de Peer Y."/>
        </authorList>
    </citation>
    <scope>NUCLEOTIDE SEQUENCE [LARGE SCALE GENOMIC DNA]</scope>
    <source>
        <strain evidence="2">cv. Finnish</strain>
    </source>
</reference>
<protein>
    <submittedName>
        <fullName evidence="1">Uncharacterized protein</fullName>
    </submittedName>
</protein>
<dbReference type="EMBL" id="LFYR01001099">
    <property type="protein sequence ID" value="KMZ64829.1"/>
    <property type="molecule type" value="Genomic_DNA"/>
</dbReference>
<evidence type="ECO:0000313" key="2">
    <source>
        <dbReference type="Proteomes" id="UP000036987"/>
    </source>
</evidence>